<name>A0A0A9G0J5_ARUDO</name>
<protein>
    <submittedName>
        <fullName evidence="1">Uncharacterized protein</fullName>
    </submittedName>
</protein>
<dbReference type="AlphaFoldDB" id="A0A0A9G0J5"/>
<organism evidence="1">
    <name type="scientific">Arundo donax</name>
    <name type="common">Giant reed</name>
    <name type="synonym">Donax arundinaceus</name>
    <dbReference type="NCBI Taxonomy" id="35708"/>
    <lineage>
        <taxon>Eukaryota</taxon>
        <taxon>Viridiplantae</taxon>
        <taxon>Streptophyta</taxon>
        <taxon>Embryophyta</taxon>
        <taxon>Tracheophyta</taxon>
        <taxon>Spermatophyta</taxon>
        <taxon>Magnoliopsida</taxon>
        <taxon>Liliopsida</taxon>
        <taxon>Poales</taxon>
        <taxon>Poaceae</taxon>
        <taxon>PACMAD clade</taxon>
        <taxon>Arundinoideae</taxon>
        <taxon>Arundineae</taxon>
        <taxon>Arundo</taxon>
    </lineage>
</organism>
<accession>A0A0A9G0J5</accession>
<reference evidence="1" key="1">
    <citation type="submission" date="2014-09" db="EMBL/GenBank/DDBJ databases">
        <authorList>
            <person name="Magalhaes I.L.F."/>
            <person name="Oliveira U."/>
            <person name="Santos F.R."/>
            <person name="Vidigal T.H.D.A."/>
            <person name="Brescovit A.D."/>
            <person name="Santos A.J."/>
        </authorList>
    </citation>
    <scope>NUCLEOTIDE SEQUENCE</scope>
    <source>
        <tissue evidence="1">Shoot tissue taken approximately 20 cm above the soil surface</tissue>
    </source>
</reference>
<reference evidence="1" key="2">
    <citation type="journal article" date="2015" name="Data Brief">
        <title>Shoot transcriptome of the giant reed, Arundo donax.</title>
        <authorList>
            <person name="Barrero R.A."/>
            <person name="Guerrero F.D."/>
            <person name="Moolhuijzen P."/>
            <person name="Goolsby J.A."/>
            <person name="Tidwell J."/>
            <person name="Bellgard S.E."/>
            <person name="Bellgard M.I."/>
        </authorList>
    </citation>
    <scope>NUCLEOTIDE SEQUENCE</scope>
    <source>
        <tissue evidence="1">Shoot tissue taken approximately 20 cm above the soil surface</tissue>
    </source>
</reference>
<dbReference type="EMBL" id="GBRH01183773">
    <property type="protein sequence ID" value="JAE14123.1"/>
    <property type="molecule type" value="Transcribed_RNA"/>
</dbReference>
<sequence length="22" mass="2534">MIWDVQVFSGNLVITVLLKDRS</sequence>
<proteinExistence type="predicted"/>
<evidence type="ECO:0000313" key="1">
    <source>
        <dbReference type="EMBL" id="JAE14123.1"/>
    </source>
</evidence>